<evidence type="ECO:0000313" key="2">
    <source>
        <dbReference type="EMBL" id="PHN07842.1"/>
    </source>
</evidence>
<reference evidence="2 3" key="1">
    <citation type="submission" date="2017-10" db="EMBL/GenBank/DDBJ databases">
        <title>The draft genome sequence of Lewinella nigricans NBRC 102662.</title>
        <authorList>
            <person name="Wang K."/>
        </authorList>
    </citation>
    <scope>NUCLEOTIDE SEQUENCE [LARGE SCALE GENOMIC DNA]</scope>
    <source>
        <strain evidence="2 3">NBRC 102662</strain>
    </source>
</reference>
<dbReference type="EMBL" id="PDUD01000004">
    <property type="protein sequence ID" value="PHN07842.1"/>
    <property type="molecule type" value="Genomic_DNA"/>
</dbReference>
<dbReference type="SUPFAM" id="SSF51735">
    <property type="entry name" value="NAD(P)-binding Rossmann-fold domains"/>
    <property type="match status" value="1"/>
</dbReference>
<dbReference type="PANTHER" id="PTHR42760">
    <property type="entry name" value="SHORT-CHAIN DEHYDROGENASES/REDUCTASES FAMILY MEMBER"/>
    <property type="match status" value="1"/>
</dbReference>
<proteinExistence type="inferred from homology"/>
<dbReference type="OrthoDB" id="9788235at2"/>
<dbReference type="Proteomes" id="UP000223913">
    <property type="component" value="Unassembled WGS sequence"/>
</dbReference>
<dbReference type="PRINTS" id="PR00081">
    <property type="entry name" value="GDHRDH"/>
</dbReference>
<keyword evidence="3" id="KW-1185">Reference proteome</keyword>
<evidence type="ECO:0000313" key="3">
    <source>
        <dbReference type="Proteomes" id="UP000223913"/>
    </source>
</evidence>
<dbReference type="PRINTS" id="PR00080">
    <property type="entry name" value="SDRFAMILY"/>
</dbReference>
<dbReference type="InterPro" id="IPR036291">
    <property type="entry name" value="NAD(P)-bd_dom_sf"/>
</dbReference>
<organism evidence="2 3">
    <name type="scientific">Flavilitoribacter nigricans (strain ATCC 23147 / DSM 23189 / NBRC 102662 / NCIMB 1420 / SS-2)</name>
    <name type="common">Lewinella nigricans</name>
    <dbReference type="NCBI Taxonomy" id="1122177"/>
    <lineage>
        <taxon>Bacteria</taxon>
        <taxon>Pseudomonadati</taxon>
        <taxon>Bacteroidota</taxon>
        <taxon>Saprospiria</taxon>
        <taxon>Saprospirales</taxon>
        <taxon>Lewinellaceae</taxon>
        <taxon>Flavilitoribacter</taxon>
    </lineage>
</organism>
<accession>A0A2D0NH72</accession>
<dbReference type="Pfam" id="PF13561">
    <property type="entry name" value="adh_short_C2"/>
    <property type="match status" value="1"/>
</dbReference>
<evidence type="ECO:0000256" key="1">
    <source>
        <dbReference type="ARBA" id="ARBA00006484"/>
    </source>
</evidence>
<name>A0A2D0NH72_FLAN2</name>
<dbReference type="FunFam" id="3.40.50.720:FF:000084">
    <property type="entry name" value="Short-chain dehydrogenase reductase"/>
    <property type="match status" value="1"/>
</dbReference>
<dbReference type="Gene3D" id="3.40.50.720">
    <property type="entry name" value="NAD(P)-binding Rossmann-like Domain"/>
    <property type="match status" value="1"/>
</dbReference>
<dbReference type="AlphaFoldDB" id="A0A2D0NH72"/>
<gene>
    <name evidence="2" type="ORF">CRP01_03575</name>
</gene>
<dbReference type="InterPro" id="IPR002347">
    <property type="entry name" value="SDR_fam"/>
</dbReference>
<sequence length="262" mass="27585">MLEGKNILIIGGTSGMGWSAAAAFVAQGAKVVVTGIEEESCERAGIALGENGKVLLRDAREEGAAEAAIEVCRKQWGDLHGLFHVAGGSGRKYGDGPLHEMTLSGWNATFELNLSAMMLSNRAAVRTFLEQGGGGAILNMGSVLGESPSPAYFTTHAYAAAKSSVIGFTRSIAAYYARHNIRVNVIAPALTETPMARRAAENEEIMAFIRTKQPLDGGRIGQPQDTNAAAVLLLSDQAAFITGQVLRVDGGWTISEGQIPQP</sequence>
<dbReference type="RefSeq" id="WP_099148631.1">
    <property type="nucleotide sequence ID" value="NZ_PDUD01000004.1"/>
</dbReference>
<comment type="caution">
    <text evidence="2">The sequence shown here is derived from an EMBL/GenBank/DDBJ whole genome shotgun (WGS) entry which is preliminary data.</text>
</comment>
<dbReference type="CDD" id="cd05233">
    <property type="entry name" value="SDR_c"/>
    <property type="match status" value="1"/>
</dbReference>
<comment type="similarity">
    <text evidence="1">Belongs to the short-chain dehydrogenases/reductases (SDR) family.</text>
</comment>
<dbReference type="GO" id="GO:0016616">
    <property type="term" value="F:oxidoreductase activity, acting on the CH-OH group of donors, NAD or NADP as acceptor"/>
    <property type="evidence" value="ECO:0007669"/>
    <property type="project" value="TreeGrafter"/>
</dbReference>
<protein>
    <submittedName>
        <fullName evidence="2">Short-chain dehydrogenase</fullName>
    </submittedName>
</protein>